<proteinExistence type="predicted"/>
<dbReference type="Proteomes" id="UP000696573">
    <property type="component" value="Unassembled WGS sequence"/>
</dbReference>
<name>A0A9N9VF96_9HYPO</name>
<keyword evidence="2 3" id="KW-0040">ANK repeat</keyword>
<gene>
    <name evidence="6" type="ORF">CRHIZ90672A_00004289</name>
</gene>
<feature type="domain" description="NACHT" evidence="5">
    <location>
        <begin position="401"/>
        <end position="544"/>
    </location>
</feature>
<dbReference type="GO" id="GO:0009116">
    <property type="term" value="P:nucleoside metabolic process"/>
    <property type="evidence" value="ECO:0007669"/>
    <property type="project" value="InterPro"/>
</dbReference>
<feature type="repeat" description="ANK" evidence="3">
    <location>
        <begin position="994"/>
        <end position="1026"/>
    </location>
</feature>
<sequence>MSDPRAYTIGWICALTTESVAARAFLDEEHDPPNHVSQHDNNSYVLGKIGCHHVVIAVLPDGEYGTTSAAAVARDMLHSFPNVRIGLMVGIGGGVPSLTHDIRLGDVVVSSRDGGKGGVFQYDFGKTIQNQSFKETGFLDQPPMVLRTAVSTLKGTYELRGHQLVDKVDKALEGIKKRKKYRRPAPTTDRLYKSDVVHPATTTSGCDIVCDATYLVHRAARDEEEDDPAIHYGLIASGNQLMKDAHIRDMLAAEKGILCFEMEAAGLMNHFPCLVIRGICDYSDSHKNKEWQGFAAMMAAAYAKDLLRQIPPNKVDAETPLAEALSDIDHKLGAVRKTVVATKAAAESIQSGLHTEEMRRWLHPPDPSTNLNYARKLRHEGTGAWFLKTPIFQSWEGGSHRHLWLHGLAGCGKTVLSATVLDHLMEGNYSLILSFFFDFSDTTKQTLDGMLRSLASQLYWGSAGSACLLDTLFQAHGNGYKQPTTKALEDIVCKMLTVQKVACIVLDALDESTTRDELLSWIRNMASRPELGHVHMLYTSRPESEFLHEIPTLIGKEHCVSLDKQAVNADIRSYVTSQLLQRRDFRDKHLPQDLLEQIRTKVGDGSDGMFRWAFCQLDSLARCHHQAAIEKTLVSLPRNLDETYRRMIESIPIELKSDAIRLLQVLVHSKRPLKLAEAKEVIATQTEGDSQGFDVNRRLYSDENVLAYCPGLVTVVRARDKELHLAHFSVKEYLLGESQFKITTASIPIVRMCLTYLTDISGYSHRKMKRDFPMGKYAAEVWTGYAVLAQSSEDVVRATVGFLENEATFQLWAHLYQSDRHWEDDPGPPRGSRLYYACFDGLIAAAQNLIGNGADVNVQGGEYGNALQAASFRGHHEIVKLLLDVGADVNAQGGEHGNALQIASSEGHHEIVKLLLNMGADVNAQGGEYGNALQAASHGGHNKIVKLLLDEGAGVNAKSGRYGIALRLASFRGHHEIVQLLLDMGADVNAQGGEYGHALQAASYGGHYEIVQLLLDVGADVNAQGGEHGNALQIASSEGHHEIVKLLLDMGADINAQDGKCSNALQAASSGGYYEIVKLLLDMGADVNANDGIYGIALRVASFRGHHEIVKLLLDVGADVNAQDGEYGNALQAASYGGHHEVVKLLLDMGADVNAQGGEYGNALQAALEGGHHEIVKLLWDKGAGVNAKDICSNALQAASFRGYGEIVNLLLDIGADVNAQGGEYGNALQAASFGGHYEIVKLLLDMGADINAQGGEYGNALQAALEGGHYEIVKLLLDMGAGVNAKDIYSNALQAASFRGHGEIVKLLLGMGADVNAKSYTYGNALLVALDEGHHEIVKLLLDRGADVNAQDSRYGNALQISSEEGHDEIVKLLLDRGADVNTQGGRYGNALQVASFRGHHEIVQLLLDMGADINAQGGEYGNALQAASFGGHYEIVKLLLDMGADVNAQGGEYGNALQAASFGGHHEIVQLIQTRGAITSPLRQTRSRALSNPSKELPPHRP</sequence>
<dbReference type="SUPFAM" id="SSF53167">
    <property type="entry name" value="Purine and uridine phosphorylases"/>
    <property type="match status" value="1"/>
</dbReference>
<dbReference type="Pfam" id="PF24883">
    <property type="entry name" value="NPHP3_N"/>
    <property type="match status" value="1"/>
</dbReference>
<dbReference type="InterPro" id="IPR002110">
    <property type="entry name" value="Ankyrin_rpt"/>
</dbReference>
<protein>
    <recommendedName>
        <fullName evidence="5">NACHT domain-containing protein</fullName>
    </recommendedName>
</protein>
<dbReference type="EMBL" id="CABFNQ020000676">
    <property type="protein sequence ID" value="CAH0022476.1"/>
    <property type="molecule type" value="Genomic_DNA"/>
</dbReference>
<dbReference type="Gene3D" id="3.40.50.1580">
    <property type="entry name" value="Nucleoside phosphorylase domain"/>
    <property type="match status" value="1"/>
</dbReference>
<dbReference type="PROSITE" id="PS50297">
    <property type="entry name" value="ANK_REP_REGION"/>
    <property type="match status" value="17"/>
</dbReference>
<evidence type="ECO:0000256" key="2">
    <source>
        <dbReference type="ARBA" id="ARBA00023043"/>
    </source>
</evidence>
<comment type="caution">
    <text evidence="6">The sequence shown here is derived from an EMBL/GenBank/DDBJ whole genome shotgun (WGS) entry which is preliminary data.</text>
</comment>
<feature type="repeat" description="ANK" evidence="3">
    <location>
        <begin position="1159"/>
        <end position="1191"/>
    </location>
</feature>
<dbReference type="Gene3D" id="1.25.40.20">
    <property type="entry name" value="Ankyrin repeat-containing domain"/>
    <property type="match status" value="5"/>
</dbReference>
<dbReference type="Pfam" id="PF13637">
    <property type="entry name" value="Ank_4"/>
    <property type="match status" value="1"/>
</dbReference>
<dbReference type="InterPro" id="IPR056884">
    <property type="entry name" value="NPHP3-like_N"/>
</dbReference>
<evidence type="ECO:0000256" key="1">
    <source>
        <dbReference type="ARBA" id="ARBA00022737"/>
    </source>
</evidence>
<feature type="repeat" description="ANK" evidence="3">
    <location>
        <begin position="1355"/>
        <end position="1387"/>
    </location>
</feature>
<feature type="repeat" description="ANK" evidence="3">
    <location>
        <begin position="965"/>
        <end position="993"/>
    </location>
</feature>
<organism evidence="6 7">
    <name type="scientific">Clonostachys rhizophaga</name>
    <dbReference type="NCBI Taxonomy" id="160324"/>
    <lineage>
        <taxon>Eukaryota</taxon>
        <taxon>Fungi</taxon>
        <taxon>Dikarya</taxon>
        <taxon>Ascomycota</taxon>
        <taxon>Pezizomycotina</taxon>
        <taxon>Sordariomycetes</taxon>
        <taxon>Hypocreomycetidae</taxon>
        <taxon>Hypocreales</taxon>
        <taxon>Bionectriaceae</taxon>
        <taxon>Clonostachys</taxon>
    </lineage>
</organism>
<feature type="repeat" description="ANK" evidence="3">
    <location>
        <begin position="862"/>
        <end position="894"/>
    </location>
</feature>
<evidence type="ECO:0000259" key="5">
    <source>
        <dbReference type="PROSITE" id="PS50837"/>
    </source>
</evidence>
<dbReference type="Gene3D" id="3.40.50.300">
    <property type="entry name" value="P-loop containing nucleotide triphosphate hydrolases"/>
    <property type="match status" value="1"/>
</dbReference>
<dbReference type="GO" id="GO:0005737">
    <property type="term" value="C:cytoplasm"/>
    <property type="evidence" value="ECO:0007669"/>
    <property type="project" value="TreeGrafter"/>
</dbReference>
<dbReference type="SUPFAM" id="SSF52540">
    <property type="entry name" value="P-loop containing nucleoside triphosphate hydrolases"/>
    <property type="match status" value="1"/>
</dbReference>
<evidence type="ECO:0000256" key="3">
    <source>
        <dbReference type="PROSITE-ProRule" id="PRU00023"/>
    </source>
</evidence>
<dbReference type="PANTHER" id="PTHR24189:SF71">
    <property type="entry name" value="ANKYRIN REPEAT DOMAIN 39"/>
    <property type="match status" value="1"/>
</dbReference>
<dbReference type="Pfam" id="PF00023">
    <property type="entry name" value="Ank"/>
    <property type="match status" value="1"/>
</dbReference>
<dbReference type="InterPro" id="IPR007111">
    <property type="entry name" value="NACHT_NTPase"/>
</dbReference>
<feature type="compositionally biased region" description="Polar residues" evidence="4">
    <location>
        <begin position="1484"/>
        <end position="1496"/>
    </location>
</feature>
<feature type="repeat" description="ANK" evidence="3">
    <location>
        <begin position="1060"/>
        <end position="1092"/>
    </location>
</feature>
<reference evidence="6" key="1">
    <citation type="submission" date="2021-10" db="EMBL/GenBank/DDBJ databases">
        <authorList>
            <person name="Piombo E."/>
        </authorList>
    </citation>
    <scope>NUCLEOTIDE SEQUENCE</scope>
</reference>
<dbReference type="GO" id="GO:0003824">
    <property type="term" value="F:catalytic activity"/>
    <property type="evidence" value="ECO:0007669"/>
    <property type="project" value="InterPro"/>
</dbReference>
<dbReference type="PANTHER" id="PTHR24189">
    <property type="entry name" value="MYOTROPHIN"/>
    <property type="match status" value="1"/>
</dbReference>
<feature type="repeat" description="ANK" evidence="3">
    <location>
        <begin position="1388"/>
        <end position="1420"/>
    </location>
</feature>
<dbReference type="SUPFAM" id="SSF48403">
    <property type="entry name" value="Ankyrin repeat"/>
    <property type="match status" value="2"/>
</dbReference>
<evidence type="ECO:0000256" key="4">
    <source>
        <dbReference type="SAM" id="MobiDB-lite"/>
    </source>
</evidence>
<dbReference type="PROSITE" id="PS50088">
    <property type="entry name" value="ANK_REPEAT"/>
    <property type="match status" value="18"/>
</dbReference>
<keyword evidence="1" id="KW-0677">Repeat</keyword>
<feature type="repeat" description="ANK" evidence="3">
    <location>
        <begin position="895"/>
        <end position="927"/>
    </location>
</feature>
<evidence type="ECO:0000313" key="7">
    <source>
        <dbReference type="Proteomes" id="UP000696573"/>
    </source>
</evidence>
<feature type="repeat" description="ANK" evidence="3">
    <location>
        <begin position="1322"/>
        <end position="1354"/>
    </location>
</feature>
<dbReference type="PROSITE" id="PS50837">
    <property type="entry name" value="NACHT"/>
    <property type="match status" value="1"/>
</dbReference>
<accession>A0A9N9VF96</accession>
<dbReference type="InterPro" id="IPR035994">
    <property type="entry name" value="Nucleoside_phosphorylase_sf"/>
</dbReference>
<feature type="repeat" description="ANK" evidence="3">
    <location>
        <begin position="1097"/>
        <end position="1125"/>
    </location>
</feature>
<dbReference type="GO" id="GO:0005634">
    <property type="term" value="C:nucleus"/>
    <property type="evidence" value="ECO:0007669"/>
    <property type="project" value="TreeGrafter"/>
</dbReference>
<dbReference type="OrthoDB" id="194358at2759"/>
<feature type="repeat" description="ANK" evidence="3">
    <location>
        <begin position="1194"/>
        <end position="1223"/>
    </location>
</feature>
<dbReference type="InterPro" id="IPR036770">
    <property type="entry name" value="Ankyrin_rpt-contain_sf"/>
</dbReference>
<feature type="repeat" description="ANK" evidence="3">
    <location>
        <begin position="1224"/>
        <end position="1256"/>
    </location>
</feature>
<keyword evidence="7" id="KW-1185">Reference proteome</keyword>
<feature type="repeat" description="ANK" evidence="3">
    <location>
        <begin position="1289"/>
        <end position="1321"/>
    </location>
</feature>
<feature type="repeat" description="ANK" evidence="3">
    <location>
        <begin position="1421"/>
        <end position="1453"/>
    </location>
</feature>
<dbReference type="InterPro" id="IPR050745">
    <property type="entry name" value="Multifunctional_regulatory"/>
</dbReference>
<feature type="repeat" description="ANK" evidence="3">
    <location>
        <begin position="1027"/>
        <end position="1059"/>
    </location>
</feature>
<feature type="repeat" description="ANK" evidence="3">
    <location>
        <begin position="1126"/>
        <end position="1158"/>
    </location>
</feature>
<dbReference type="InterPro" id="IPR027417">
    <property type="entry name" value="P-loop_NTPase"/>
</dbReference>
<feature type="repeat" description="ANK" evidence="3">
    <location>
        <begin position="928"/>
        <end position="960"/>
    </location>
</feature>
<feature type="region of interest" description="Disordered" evidence="4">
    <location>
        <begin position="1484"/>
        <end position="1504"/>
    </location>
</feature>
<dbReference type="Pfam" id="PF12796">
    <property type="entry name" value="Ank_2"/>
    <property type="match status" value="6"/>
</dbReference>
<feature type="repeat" description="ANK" evidence="3">
    <location>
        <begin position="1257"/>
        <end position="1289"/>
    </location>
</feature>
<evidence type="ECO:0000313" key="6">
    <source>
        <dbReference type="EMBL" id="CAH0022476.1"/>
    </source>
</evidence>
<dbReference type="SMART" id="SM00248">
    <property type="entry name" value="ANK"/>
    <property type="match status" value="20"/>
</dbReference>